<dbReference type="Gene3D" id="3.40.50.720">
    <property type="entry name" value="NAD(P)-binding Rossmann-like Domain"/>
    <property type="match status" value="1"/>
</dbReference>
<dbReference type="PANTHER" id="PTHR44196:SF1">
    <property type="entry name" value="DEHYDROGENASE_REDUCTASE SDR FAMILY MEMBER 7B"/>
    <property type="match status" value="1"/>
</dbReference>
<dbReference type="PANTHER" id="PTHR44196">
    <property type="entry name" value="DEHYDROGENASE/REDUCTASE SDR FAMILY MEMBER 7B"/>
    <property type="match status" value="1"/>
</dbReference>
<dbReference type="EMBL" id="JAJAQI010000024">
    <property type="protein sequence ID" value="MCB4823247.1"/>
    <property type="molecule type" value="Genomic_DNA"/>
</dbReference>
<gene>
    <name evidence="3" type="ORF">LHA35_16050</name>
</gene>
<evidence type="ECO:0000256" key="1">
    <source>
        <dbReference type="ARBA" id="ARBA00006484"/>
    </source>
</evidence>
<organism evidence="3 4">
    <name type="scientific">Roseicella aerolata</name>
    <dbReference type="NCBI Taxonomy" id="2883479"/>
    <lineage>
        <taxon>Bacteria</taxon>
        <taxon>Pseudomonadati</taxon>
        <taxon>Pseudomonadota</taxon>
        <taxon>Alphaproteobacteria</taxon>
        <taxon>Acetobacterales</taxon>
        <taxon>Roseomonadaceae</taxon>
        <taxon>Roseicella</taxon>
    </lineage>
</organism>
<dbReference type="AlphaFoldDB" id="A0A9X1IF31"/>
<dbReference type="SUPFAM" id="SSF51735">
    <property type="entry name" value="NAD(P)-binding Rossmann-fold domains"/>
    <property type="match status" value="1"/>
</dbReference>
<dbReference type="Pfam" id="PF00106">
    <property type="entry name" value="adh_short"/>
    <property type="match status" value="1"/>
</dbReference>
<name>A0A9X1IF31_9PROT</name>
<evidence type="ECO:0000313" key="3">
    <source>
        <dbReference type="EMBL" id="MCB4823247.1"/>
    </source>
</evidence>
<dbReference type="PRINTS" id="PR00081">
    <property type="entry name" value="GDHRDH"/>
</dbReference>
<comment type="caution">
    <text evidence="3">The sequence shown here is derived from an EMBL/GenBank/DDBJ whole genome shotgun (WGS) entry which is preliminary data.</text>
</comment>
<dbReference type="InterPro" id="IPR036291">
    <property type="entry name" value="NAD(P)-bd_dom_sf"/>
</dbReference>
<evidence type="ECO:0000256" key="2">
    <source>
        <dbReference type="ARBA" id="ARBA00023002"/>
    </source>
</evidence>
<sequence>MKPGQTYPWRHVLVTGASSGIGRAIAIACAGPGVVLHLGGRNAERLAETAAACTAAGAAARPQSVDVRDRDAMAAWIAGAGPLDLVIANAGISAGTGGRTEPAEQARAIFETNVTGVLNTALPALAAMAAQPPGPEGLRGRIAVIASIAAFVAVPGAPAYCASKSAVQRWAEALDATERRRGIRLHAVCPGYIRTPMTAANQFPMPMLMEAEEAARRTLRGIAAGRIRIAYPFPVYCAARIAGALPPGLRAALFAAAPSKGPLPRVG</sequence>
<proteinExistence type="inferred from homology"/>
<protein>
    <submittedName>
        <fullName evidence="3">SDR family NAD(P)-dependent oxidoreductase</fullName>
    </submittedName>
</protein>
<accession>A0A9X1IF31</accession>
<keyword evidence="4" id="KW-1185">Reference proteome</keyword>
<evidence type="ECO:0000313" key="4">
    <source>
        <dbReference type="Proteomes" id="UP001139311"/>
    </source>
</evidence>
<reference evidence="3" key="1">
    <citation type="submission" date="2021-10" db="EMBL/GenBank/DDBJ databases">
        <title>Roseicella aerolatum sp. nov., isolated from aerosols of e-waste dismantling site.</title>
        <authorList>
            <person name="Qin T."/>
        </authorList>
    </citation>
    <scope>NUCLEOTIDE SEQUENCE</scope>
    <source>
        <strain evidence="3">GB24</strain>
    </source>
</reference>
<dbReference type="GO" id="GO:0016020">
    <property type="term" value="C:membrane"/>
    <property type="evidence" value="ECO:0007669"/>
    <property type="project" value="TreeGrafter"/>
</dbReference>
<dbReference type="Proteomes" id="UP001139311">
    <property type="component" value="Unassembled WGS sequence"/>
</dbReference>
<dbReference type="GO" id="GO:0016491">
    <property type="term" value="F:oxidoreductase activity"/>
    <property type="evidence" value="ECO:0007669"/>
    <property type="project" value="UniProtKB-KW"/>
</dbReference>
<dbReference type="InterPro" id="IPR002347">
    <property type="entry name" value="SDR_fam"/>
</dbReference>
<comment type="similarity">
    <text evidence="1">Belongs to the short-chain dehydrogenases/reductases (SDR) family.</text>
</comment>
<keyword evidence="2" id="KW-0560">Oxidoreductase</keyword>